<feature type="domain" description="Aminoglycoside phosphotransferase" evidence="1">
    <location>
        <begin position="64"/>
        <end position="182"/>
    </location>
</feature>
<evidence type="ECO:0000313" key="2">
    <source>
        <dbReference type="EMBL" id="RGP38231.1"/>
    </source>
</evidence>
<organism evidence="2 3">
    <name type="scientific">Pseudotabrizicola alkalilacus</name>
    <dbReference type="NCBI Taxonomy" id="2305252"/>
    <lineage>
        <taxon>Bacteria</taxon>
        <taxon>Pseudomonadati</taxon>
        <taxon>Pseudomonadota</taxon>
        <taxon>Alphaproteobacteria</taxon>
        <taxon>Rhodobacterales</taxon>
        <taxon>Paracoccaceae</taxon>
        <taxon>Pseudotabrizicola</taxon>
    </lineage>
</organism>
<dbReference type="OrthoDB" id="7839681at2"/>
<accession>A0A411Z594</accession>
<comment type="caution">
    <text evidence="2">The sequence shown here is derived from an EMBL/GenBank/DDBJ whole genome shotgun (WGS) entry which is preliminary data.</text>
</comment>
<keyword evidence="3" id="KW-1185">Reference proteome</keyword>
<evidence type="ECO:0000313" key="3">
    <source>
        <dbReference type="Proteomes" id="UP000284547"/>
    </source>
</evidence>
<proteinExistence type="predicted"/>
<protein>
    <submittedName>
        <fullName evidence="2">Serine/threonine protein phosphatase</fullName>
    </submittedName>
</protein>
<dbReference type="Proteomes" id="UP000284547">
    <property type="component" value="Unassembled WGS sequence"/>
</dbReference>
<dbReference type="EMBL" id="QWEY01000002">
    <property type="protein sequence ID" value="RGP38231.1"/>
    <property type="molecule type" value="Genomic_DNA"/>
</dbReference>
<gene>
    <name evidence="2" type="ORF">D1012_05215</name>
</gene>
<dbReference type="AlphaFoldDB" id="A0A411Z594"/>
<reference evidence="2 3" key="1">
    <citation type="submission" date="2018-08" db="EMBL/GenBank/DDBJ databases">
        <title>Flavobacterium tibetense sp. nov., isolated from a wetland YonghuCo on Tibetan Plateau.</title>
        <authorList>
            <person name="Phurbu D."/>
            <person name="Lu H."/>
            <person name="Xing P."/>
        </authorList>
    </citation>
    <scope>NUCLEOTIDE SEQUENCE [LARGE SCALE GENOMIC DNA]</scope>
    <source>
        <strain evidence="2 3">DJC</strain>
    </source>
</reference>
<dbReference type="RefSeq" id="WP_118150282.1">
    <property type="nucleotide sequence ID" value="NZ_QWEY01000002.1"/>
</dbReference>
<name>A0A411Z594_9RHOB</name>
<dbReference type="Pfam" id="PF01636">
    <property type="entry name" value="APH"/>
    <property type="match status" value="1"/>
</dbReference>
<dbReference type="InterPro" id="IPR002575">
    <property type="entry name" value="Aminoglycoside_PTrfase"/>
</dbReference>
<sequence length="255" mass="27611">MSDSDSHPLPKPVAYALQAALRQPPQRIRALALPDGGRVWLKRVEQATGRMRLQKGDGLSAFVAEREALHLLHAKGVPVPEVIAEGTDYLLLPDLGPNLSALIKDPTIPAPDRSAAFAAAGAALAGLHRAGYAHGRPALRDFCWQAGQLRMIDLERFRNRKRSRIVRAMDVVIFVHSWFANDRGMTPGAELDAAISAYRAAAPAGLWRAVARLTRLLAPLDGLARAVARFSKPSKDVAAIPPALAWLRQVTQDPG</sequence>
<dbReference type="InterPro" id="IPR011009">
    <property type="entry name" value="Kinase-like_dom_sf"/>
</dbReference>
<evidence type="ECO:0000259" key="1">
    <source>
        <dbReference type="Pfam" id="PF01636"/>
    </source>
</evidence>
<dbReference type="SUPFAM" id="SSF56112">
    <property type="entry name" value="Protein kinase-like (PK-like)"/>
    <property type="match status" value="1"/>
</dbReference>